<keyword evidence="3" id="KW-0238">DNA-binding</keyword>
<sequence length="295" mass="33219">MDISFEYYKVFYYVAKYGNLTRAAAALGSNQPNVSRVMKLLEKQLNCRLFLREPRGVSLTEEGRKLYSHVEAACMHLLSAQEEIGRQDSGDTGAVEIGATESALHLYLLEKMHDFKIQKPGIRIKVHNHNTPEILKYLGSGRLDFAVITSPCNLPENARYEKLLSFREVLVGGRKYAHLGKKAVCLEELREYPWIGLGSGTATYEFYRDFFEEHGTELELDMEVATSDLLLPLIQNNLGIGFVPESLAPALLQEGRLVQIPLACELPDRSIQLVSEKGRAGSRAADSFYRYLKGR</sequence>
<keyword evidence="2" id="KW-0805">Transcription regulation</keyword>
<dbReference type="PRINTS" id="PR00039">
    <property type="entry name" value="HTHLYSR"/>
</dbReference>
<dbReference type="InterPro" id="IPR036390">
    <property type="entry name" value="WH_DNA-bd_sf"/>
</dbReference>
<evidence type="ECO:0000256" key="2">
    <source>
        <dbReference type="ARBA" id="ARBA00023015"/>
    </source>
</evidence>
<dbReference type="AlphaFoldDB" id="A0A2K4ZC27"/>
<evidence type="ECO:0000256" key="1">
    <source>
        <dbReference type="ARBA" id="ARBA00009437"/>
    </source>
</evidence>
<evidence type="ECO:0000256" key="3">
    <source>
        <dbReference type="ARBA" id="ARBA00023125"/>
    </source>
</evidence>
<organism evidence="6 7">
    <name type="scientific">Acetatifactor muris</name>
    <dbReference type="NCBI Taxonomy" id="879566"/>
    <lineage>
        <taxon>Bacteria</taxon>
        <taxon>Bacillati</taxon>
        <taxon>Bacillota</taxon>
        <taxon>Clostridia</taxon>
        <taxon>Lachnospirales</taxon>
        <taxon>Lachnospiraceae</taxon>
        <taxon>Acetatifactor</taxon>
    </lineage>
</organism>
<reference evidence="6 7" key="1">
    <citation type="submission" date="2018-01" db="EMBL/GenBank/DDBJ databases">
        <authorList>
            <person name="Gaut B.S."/>
            <person name="Morton B.R."/>
            <person name="Clegg M.T."/>
            <person name="Duvall M.R."/>
        </authorList>
    </citation>
    <scope>NUCLEOTIDE SEQUENCE [LARGE SCALE GENOMIC DNA]</scope>
    <source>
        <strain evidence="6">GP69</strain>
    </source>
</reference>
<dbReference type="Pfam" id="PF03466">
    <property type="entry name" value="LysR_substrate"/>
    <property type="match status" value="1"/>
</dbReference>
<dbReference type="OrthoDB" id="9778774at2"/>
<comment type="similarity">
    <text evidence="1">Belongs to the LysR transcriptional regulatory family.</text>
</comment>
<dbReference type="GO" id="GO:0005829">
    <property type="term" value="C:cytosol"/>
    <property type="evidence" value="ECO:0007669"/>
    <property type="project" value="TreeGrafter"/>
</dbReference>
<dbReference type="PROSITE" id="PS50931">
    <property type="entry name" value="HTH_LYSR"/>
    <property type="match status" value="1"/>
</dbReference>
<name>A0A2K4ZC27_9FIRM</name>
<dbReference type="Gene3D" id="1.10.10.10">
    <property type="entry name" value="Winged helix-like DNA-binding domain superfamily/Winged helix DNA-binding domain"/>
    <property type="match status" value="1"/>
</dbReference>
<dbReference type="SUPFAM" id="SSF46785">
    <property type="entry name" value="Winged helix' DNA-binding domain"/>
    <property type="match status" value="1"/>
</dbReference>
<dbReference type="GO" id="GO:0003677">
    <property type="term" value="F:DNA binding"/>
    <property type="evidence" value="ECO:0007669"/>
    <property type="project" value="UniProtKB-KW"/>
</dbReference>
<dbReference type="InterPro" id="IPR000847">
    <property type="entry name" value="LysR_HTH_N"/>
</dbReference>
<proteinExistence type="inferred from homology"/>
<dbReference type="GO" id="GO:0003700">
    <property type="term" value="F:DNA-binding transcription factor activity"/>
    <property type="evidence" value="ECO:0007669"/>
    <property type="project" value="InterPro"/>
</dbReference>
<dbReference type="CDD" id="cd05466">
    <property type="entry name" value="PBP2_LTTR_substrate"/>
    <property type="match status" value="1"/>
</dbReference>
<evidence type="ECO:0000259" key="5">
    <source>
        <dbReference type="PROSITE" id="PS50931"/>
    </source>
</evidence>
<protein>
    <submittedName>
        <fullName evidence="6">HTH-type transcriptional activator CmpR</fullName>
    </submittedName>
</protein>
<keyword evidence="7" id="KW-1185">Reference proteome</keyword>
<dbReference type="Gene3D" id="3.40.190.290">
    <property type="match status" value="1"/>
</dbReference>
<dbReference type="Pfam" id="PF00126">
    <property type="entry name" value="HTH_1"/>
    <property type="match status" value="1"/>
</dbReference>
<evidence type="ECO:0000313" key="6">
    <source>
        <dbReference type="EMBL" id="SOY28019.1"/>
    </source>
</evidence>
<dbReference type="Proteomes" id="UP000236311">
    <property type="component" value="Unassembled WGS sequence"/>
</dbReference>
<dbReference type="EMBL" id="OFSM01000003">
    <property type="protein sequence ID" value="SOY28019.1"/>
    <property type="molecule type" value="Genomic_DNA"/>
</dbReference>
<evidence type="ECO:0000313" key="7">
    <source>
        <dbReference type="Proteomes" id="UP000236311"/>
    </source>
</evidence>
<dbReference type="PANTHER" id="PTHR30419:SF30">
    <property type="entry name" value="LYSR FAMILY TRANSCRIPTIONAL REGULATOR"/>
    <property type="match status" value="1"/>
</dbReference>
<keyword evidence="4" id="KW-0804">Transcription</keyword>
<dbReference type="InterPro" id="IPR050950">
    <property type="entry name" value="HTH-type_LysR_regulators"/>
</dbReference>
<dbReference type="PANTHER" id="PTHR30419">
    <property type="entry name" value="HTH-TYPE TRANSCRIPTIONAL REGULATOR YBHD"/>
    <property type="match status" value="1"/>
</dbReference>
<dbReference type="InterPro" id="IPR036388">
    <property type="entry name" value="WH-like_DNA-bd_sf"/>
</dbReference>
<dbReference type="InterPro" id="IPR005119">
    <property type="entry name" value="LysR_subst-bd"/>
</dbReference>
<feature type="domain" description="HTH lysR-type" evidence="5">
    <location>
        <begin position="9"/>
        <end position="60"/>
    </location>
</feature>
<dbReference type="SUPFAM" id="SSF53850">
    <property type="entry name" value="Periplasmic binding protein-like II"/>
    <property type="match status" value="1"/>
</dbReference>
<accession>A0A2K4ZC27</accession>
<evidence type="ECO:0000256" key="4">
    <source>
        <dbReference type="ARBA" id="ARBA00023163"/>
    </source>
</evidence>
<gene>
    <name evidence="6" type="primary">cmpR_1</name>
    <name evidence="6" type="ORF">AMURIS_00724</name>
</gene>
<dbReference type="RefSeq" id="WP_103238131.1">
    <property type="nucleotide sequence ID" value="NZ_CANRXC010000003.1"/>
</dbReference>